<evidence type="ECO:0000256" key="2">
    <source>
        <dbReference type="ARBA" id="ARBA00022525"/>
    </source>
</evidence>
<dbReference type="InterPro" id="IPR018511">
    <property type="entry name" value="Hemolysin-typ_Ca-bd_CS"/>
</dbReference>
<keyword evidence="4" id="KW-1185">Reference proteome</keyword>
<dbReference type="InterPro" id="IPR001343">
    <property type="entry name" value="Hemolysn_Ca-bd"/>
</dbReference>
<dbReference type="Proteomes" id="UP000295547">
    <property type="component" value="Unassembled WGS sequence"/>
</dbReference>
<dbReference type="Gene3D" id="2.150.10.10">
    <property type="entry name" value="Serralysin-like metalloprotease, C-terminal"/>
    <property type="match status" value="3"/>
</dbReference>
<dbReference type="PROSITE" id="PS00330">
    <property type="entry name" value="HEMOLYSIN_CALCIUM"/>
    <property type="match status" value="4"/>
</dbReference>
<dbReference type="SUPFAM" id="SSF51120">
    <property type="entry name" value="beta-Roll"/>
    <property type="match status" value="4"/>
</dbReference>
<dbReference type="PANTHER" id="PTHR38340:SF1">
    <property type="entry name" value="S-LAYER PROTEIN"/>
    <property type="match status" value="1"/>
</dbReference>
<comment type="caution">
    <text evidence="3">The sequence shown here is derived from an EMBL/GenBank/DDBJ whole genome shotgun (WGS) entry which is preliminary data.</text>
</comment>
<dbReference type="OrthoDB" id="8283528at2"/>
<evidence type="ECO:0000256" key="1">
    <source>
        <dbReference type="ARBA" id="ARBA00004613"/>
    </source>
</evidence>
<evidence type="ECO:0000313" key="3">
    <source>
        <dbReference type="EMBL" id="TCU15653.1"/>
    </source>
</evidence>
<reference evidence="3 4" key="1">
    <citation type="submission" date="2019-03" db="EMBL/GenBank/DDBJ databases">
        <title>Genomic Encyclopedia of Type Strains, Phase IV (KMG-V): Genome sequencing to study the core and pangenomes of soil and plant-associated prokaryotes.</title>
        <authorList>
            <person name="Whitman W."/>
        </authorList>
    </citation>
    <scope>NUCLEOTIDE SEQUENCE [LARGE SCALE GENOMIC DNA]</scope>
    <source>
        <strain evidence="3 4">Gr42</strain>
    </source>
</reference>
<dbReference type="InterPro" id="IPR011049">
    <property type="entry name" value="Serralysin-like_metalloprot_C"/>
</dbReference>
<proteinExistence type="predicted"/>
<dbReference type="PRINTS" id="PR00313">
    <property type="entry name" value="CABNDNGRPT"/>
</dbReference>
<name>A0A4R3Q3D1_9HYPH</name>
<gene>
    <name evidence="3" type="ORF">EV130_12037</name>
</gene>
<organism evidence="3 4">
    <name type="scientific">Rhizobium azibense</name>
    <dbReference type="NCBI Taxonomy" id="1136135"/>
    <lineage>
        <taxon>Bacteria</taxon>
        <taxon>Pseudomonadati</taxon>
        <taxon>Pseudomonadota</taxon>
        <taxon>Alphaproteobacteria</taxon>
        <taxon>Hyphomicrobiales</taxon>
        <taxon>Rhizobiaceae</taxon>
        <taxon>Rhizobium/Agrobacterium group</taxon>
        <taxon>Rhizobium</taxon>
    </lineage>
</organism>
<dbReference type="AlphaFoldDB" id="A0A4R3Q3D1"/>
<dbReference type="InterPro" id="IPR050557">
    <property type="entry name" value="RTX_toxin/Mannuronan_C5-epim"/>
</dbReference>
<accession>A0A4R3Q3D1</accession>
<comment type="subcellular location">
    <subcellularLocation>
        <location evidence="1">Secreted</location>
    </subcellularLocation>
</comment>
<dbReference type="Pfam" id="PF00353">
    <property type="entry name" value="HemolysinCabind"/>
    <property type="match status" value="4"/>
</dbReference>
<dbReference type="EMBL" id="SMBJ01000020">
    <property type="protein sequence ID" value="TCU15653.1"/>
    <property type="molecule type" value="Genomic_DNA"/>
</dbReference>
<protein>
    <submittedName>
        <fullName evidence="3">Hemolysin type calcium-binding protein</fullName>
    </submittedName>
</protein>
<dbReference type="GO" id="GO:0005509">
    <property type="term" value="F:calcium ion binding"/>
    <property type="evidence" value="ECO:0007669"/>
    <property type="project" value="InterPro"/>
</dbReference>
<evidence type="ECO:0000313" key="4">
    <source>
        <dbReference type="Proteomes" id="UP000295547"/>
    </source>
</evidence>
<dbReference type="GO" id="GO:0005576">
    <property type="term" value="C:extracellular region"/>
    <property type="evidence" value="ECO:0007669"/>
    <property type="project" value="UniProtKB-SubCell"/>
</dbReference>
<dbReference type="RefSeq" id="WP_132662527.1">
    <property type="nucleotide sequence ID" value="NZ_SMBJ01000020.1"/>
</dbReference>
<dbReference type="PANTHER" id="PTHR38340">
    <property type="entry name" value="S-LAYER PROTEIN"/>
    <property type="match status" value="1"/>
</dbReference>
<keyword evidence="2" id="KW-0964">Secreted</keyword>
<sequence>MAVVNGGTTVPIRFDTLQVKKLFDYDFATVSSTTAKYYDNSTNYTLFQGSGFTFNADDVPTGGTITSVRYVINGSTALQIAGLSISATTFHSFASQNNTQGLLGLVLNGADTLTGTSLADVLRGYAGNDTLKGAGGKDVLDGGTGVDTALYTDKNGAVVVTLNGATNATVTVAGVAEDTVRNVENVTGGSSADTLIGDALANRLVGGAGNDKLMGAAGNDTIVGGVGKDVIDGGSGSDTVLYNDKAVAIALTLNGATNATVTVAGVAEDTIRNVEHVTGGSGADTLTGDGLANILNGGAGNDIIRGGGGADKLIGGRGNDFLNGNSGSDTVDYSKDAASGGTLGVIVNLLGNGSQGGLPADTAKDGFGNTDTVKNIPNVIGTQFNDQIYGGNHANTLSGGAGNDLINGGLGNDVMIGGAGNDTFIFNSVLGSTNIDKVGDFFNVNDTMRLENAIFTALSTGTLASAAFRANTTGLAGDSSDRVIYETDTGELYYDANGSAAGGGLHFATLTVGLALTNADFFVI</sequence>